<reference evidence="2" key="1">
    <citation type="submission" date="2023-10" db="EMBL/GenBank/DDBJ databases">
        <authorList>
            <person name="Chen Y."/>
            <person name="Shah S."/>
            <person name="Dougan E. K."/>
            <person name="Thang M."/>
            <person name="Chan C."/>
        </authorList>
    </citation>
    <scope>NUCLEOTIDE SEQUENCE [LARGE SCALE GENOMIC DNA]</scope>
</reference>
<feature type="region of interest" description="Disordered" evidence="1">
    <location>
        <begin position="96"/>
        <end position="123"/>
    </location>
</feature>
<accession>A0ABN9PDN4</accession>
<feature type="region of interest" description="Disordered" evidence="1">
    <location>
        <begin position="271"/>
        <end position="330"/>
    </location>
</feature>
<keyword evidence="3" id="KW-1185">Reference proteome</keyword>
<evidence type="ECO:0000313" key="2">
    <source>
        <dbReference type="EMBL" id="CAK0788217.1"/>
    </source>
</evidence>
<organism evidence="2 3">
    <name type="scientific">Prorocentrum cordatum</name>
    <dbReference type="NCBI Taxonomy" id="2364126"/>
    <lineage>
        <taxon>Eukaryota</taxon>
        <taxon>Sar</taxon>
        <taxon>Alveolata</taxon>
        <taxon>Dinophyceae</taxon>
        <taxon>Prorocentrales</taxon>
        <taxon>Prorocentraceae</taxon>
        <taxon>Prorocentrum</taxon>
    </lineage>
</organism>
<evidence type="ECO:0000256" key="1">
    <source>
        <dbReference type="SAM" id="MobiDB-lite"/>
    </source>
</evidence>
<dbReference type="Proteomes" id="UP001189429">
    <property type="component" value="Unassembled WGS sequence"/>
</dbReference>
<dbReference type="EMBL" id="CAUYUJ010000008">
    <property type="protein sequence ID" value="CAK0788217.1"/>
    <property type="molecule type" value="Genomic_DNA"/>
</dbReference>
<proteinExistence type="predicted"/>
<sequence length="802" mass="86410">EKVPGWDGDPKTWHTYRRKALQYQEGTKREDRYLCGARLEARLTSRAEVAVKRCKPGWLSRASGVKRLLAWLERRCSRQAVPDVGCPADVQAMEMDREGDDETEDSHHWSAAAPDAEAEEEVAEVPEVFPGLVLGWVMLARSGLDSRQRSAILTATSGSLDVSIMREKLASSWEDDDLAERDGQGKYPKAYAAQLGEDDRAGEDGEEDNMDAGSFVAGQGPPGMYDEDLDQAEANEDDIETYLAAHHEEAEALAAIHSARRTLRQAREAQADSHLSRGFYRGGRPANPAKRGGRGSGGGFPAGSRRPMGTQFGGRGQLEPPNTGQKKCTKCGGAHWLQDCPDRHGPRLRGGPTSAPDASARVATCRKELKFNLVAAMAAEQGSGGSPCEAMFAEQAIREGKGIADLGCAGAMGGARALDIVARKNMEKYGEARLQEVNHNYRLVCSIGNGEKGRACGQVKFGIAGAGVQGDIAIDGFAKDAPILVSKQVLKKLGAIVDCDAGVAVFVELAPGAPVQLEESPDSGHYYMSLVGDLLEQWVQGPTELQNFIENGRHIPEWGWQVCSCEPARSPAYGLIDTVELPAPPDLPYRSYSQQSPVDGREMRCGGFLRGAMQLACAQTARQCDSGKGNAVKVICSLAWSSDELKQIIKDDLSSRNETEARGAVGGISSMGKAELIEEATEVGAHVAPNMTSASLKLAIREAVRRKTATEPTDYVGFGKHGALTYRQVLNQYPPHAEWAKKEANAEGSWELAGFVSWLTVAGVVQPETQISRGYANVPAGPAKEMMSALGQLSQRLERFEG</sequence>
<comment type="caution">
    <text evidence="2">The sequence shown here is derived from an EMBL/GenBank/DDBJ whole genome shotgun (WGS) entry which is preliminary data.</text>
</comment>
<gene>
    <name evidence="2" type="ORF">PCOR1329_LOCUS157</name>
</gene>
<feature type="region of interest" description="Disordered" evidence="1">
    <location>
        <begin position="194"/>
        <end position="228"/>
    </location>
</feature>
<evidence type="ECO:0000313" key="3">
    <source>
        <dbReference type="Proteomes" id="UP001189429"/>
    </source>
</evidence>
<protein>
    <submittedName>
        <fullName evidence="2">Uncharacterized protein</fullName>
    </submittedName>
</protein>
<feature type="non-terminal residue" evidence="2">
    <location>
        <position position="1"/>
    </location>
</feature>
<name>A0ABN9PDN4_9DINO</name>